<evidence type="ECO:0000256" key="4">
    <source>
        <dbReference type="ARBA" id="ARBA00022771"/>
    </source>
</evidence>
<reference evidence="10" key="1">
    <citation type="submission" date="2019-10" db="EMBL/GenBank/DDBJ databases">
        <authorList>
            <person name="Soares A.E.R."/>
            <person name="Aleixo A."/>
            <person name="Schneider P."/>
            <person name="Miyaki C.Y."/>
            <person name="Schneider M.P."/>
            <person name="Mello C."/>
            <person name="Vasconcelos A.T.R."/>
        </authorList>
    </citation>
    <scope>NUCLEOTIDE SEQUENCE</scope>
    <source>
        <tissue evidence="10">Muscle</tissue>
    </source>
</reference>
<dbReference type="InterPro" id="IPR036236">
    <property type="entry name" value="Znf_C2H2_sf"/>
</dbReference>
<evidence type="ECO:0000256" key="8">
    <source>
        <dbReference type="SAM" id="MobiDB-lite"/>
    </source>
</evidence>
<keyword evidence="5" id="KW-0862">Zinc</keyword>
<comment type="caution">
    <text evidence="10">The sequence shown here is derived from an EMBL/GenBank/DDBJ whole genome shotgun (WGS) entry which is preliminary data.</text>
</comment>
<sequence length="133" mass="14940">MAETGAPYPGPELGMESTEDKSPRQNLVAEAFLNSSTAQEVTKEENPRGCPRKRSSKTSPVCTEEEQPSLVLEGKRSLSRSSDLVVQQELQSREKRYKCLECGKSFSKSTALIEHWHTHTGERPYKTITCRSH</sequence>
<dbReference type="PANTHER" id="PTHR23226">
    <property type="entry name" value="ZINC FINGER AND SCAN DOMAIN-CONTAINING"/>
    <property type="match status" value="1"/>
</dbReference>
<keyword evidence="4 7" id="KW-0863">Zinc-finger</keyword>
<evidence type="ECO:0000256" key="5">
    <source>
        <dbReference type="ARBA" id="ARBA00022833"/>
    </source>
</evidence>
<dbReference type="InterPro" id="IPR013087">
    <property type="entry name" value="Znf_C2H2_type"/>
</dbReference>
<feature type="region of interest" description="Disordered" evidence="8">
    <location>
        <begin position="1"/>
        <end position="80"/>
    </location>
</feature>
<organism evidence="10 11">
    <name type="scientific">Willisornis vidua</name>
    <name type="common">Xingu scale-backed antbird</name>
    <dbReference type="NCBI Taxonomy" id="1566151"/>
    <lineage>
        <taxon>Eukaryota</taxon>
        <taxon>Metazoa</taxon>
        <taxon>Chordata</taxon>
        <taxon>Craniata</taxon>
        <taxon>Vertebrata</taxon>
        <taxon>Euteleostomi</taxon>
        <taxon>Archelosauria</taxon>
        <taxon>Archosauria</taxon>
        <taxon>Dinosauria</taxon>
        <taxon>Saurischia</taxon>
        <taxon>Theropoda</taxon>
        <taxon>Coelurosauria</taxon>
        <taxon>Aves</taxon>
        <taxon>Neognathae</taxon>
        <taxon>Neoaves</taxon>
        <taxon>Telluraves</taxon>
        <taxon>Australaves</taxon>
        <taxon>Passeriformes</taxon>
        <taxon>Thamnophilidae</taxon>
        <taxon>Willisornis</taxon>
    </lineage>
</organism>
<keyword evidence="2" id="KW-0479">Metal-binding</keyword>
<dbReference type="PROSITE" id="PS50157">
    <property type="entry name" value="ZINC_FINGER_C2H2_2"/>
    <property type="match status" value="1"/>
</dbReference>
<dbReference type="SMART" id="SM00355">
    <property type="entry name" value="ZnF_C2H2"/>
    <property type="match status" value="1"/>
</dbReference>
<protein>
    <submittedName>
        <fullName evidence="10">Zinc finger protein with KRAB and SCAN domain 1-like isoform X2</fullName>
    </submittedName>
</protein>
<evidence type="ECO:0000256" key="7">
    <source>
        <dbReference type="PROSITE-ProRule" id="PRU00042"/>
    </source>
</evidence>
<dbReference type="PANTHER" id="PTHR23226:SF416">
    <property type="entry name" value="FI01424P"/>
    <property type="match status" value="1"/>
</dbReference>
<evidence type="ECO:0000256" key="6">
    <source>
        <dbReference type="ARBA" id="ARBA00023242"/>
    </source>
</evidence>
<evidence type="ECO:0000259" key="9">
    <source>
        <dbReference type="PROSITE" id="PS50157"/>
    </source>
</evidence>
<gene>
    <name evidence="10" type="ORF">WISP_109124</name>
</gene>
<keyword evidence="3" id="KW-0677">Repeat</keyword>
<evidence type="ECO:0000313" key="10">
    <source>
        <dbReference type="EMBL" id="KAJ7410350.1"/>
    </source>
</evidence>
<dbReference type="Gene3D" id="3.30.160.60">
    <property type="entry name" value="Classic Zinc Finger"/>
    <property type="match status" value="1"/>
</dbReference>
<evidence type="ECO:0000313" key="11">
    <source>
        <dbReference type="Proteomes" id="UP001145742"/>
    </source>
</evidence>
<evidence type="ECO:0000256" key="1">
    <source>
        <dbReference type="ARBA" id="ARBA00004123"/>
    </source>
</evidence>
<evidence type="ECO:0000256" key="3">
    <source>
        <dbReference type="ARBA" id="ARBA00022737"/>
    </source>
</evidence>
<name>A0ABQ9CZ27_9PASS</name>
<comment type="subcellular location">
    <subcellularLocation>
        <location evidence="1">Nucleus</location>
    </subcellularLocation>
</comment>
<evidence type="ECO:0000256" key="2">
    <source>
        <dbReference type="ARBA" id="ARBA00022723"/>
    </source>
</evidence>
<dbReference type="EMBL" id="WHWB01034411">
    <property type="protein sequence ID" value="KAJ7410350.1"/>
    <property type="molecule type" value="Genomic_DNA"/>
</dbReference>
<feature type="domain" description="C2H2-type" evidence="9">
    <location>
        <begin position="97"/>
        <end position="124"/>
    </location>
</feature>
<accession>A0ABQ9CZ27</accession>
<dbReference type="SUPFAM" id="SSF57667">
    <property type="entry name" value="beta-beta-alpha zinc fingers"/>
    <property type="match status" value="1"/>
</dbReference>
<keyword evidence="6" id="KW-0539">Nucleus</keyword>
<proteinExistence type="predicted"/>
<dbReference type="Proteomes" id="UP001145742">
    <property type="component" value="Unassembled WGS sequence"/>
</dbReference>
<keyword evidence="11" id="KW-1185">Reference proteome</keyword>
<dbReference type="PROSITE" id="PS00028">
    <property type="entry name" value="ZINC_FINGER_C2H2_1"/>
    <property type="match status" value="1"/>
</dbReference>